<dbReference type="EMBL" id="CADCUA010000498">
    <property type="protein sequence ID" value="CAA9338982.1"/>
    <property type="molecule type" value="Genomic_DNA"/>
</dbReference>
<organism evidence="2">
    <name type="scientific">uncultured Lysobacter sp</name>
    <dbReference type="NCBI Taxonomy" id="271060"/>
    <lineage>
        <taxon>Bacteria</taxon>
        <taxon>Pseudomonadati</taxon>
        <taxon>Pseudomonadota</taxon>
        <taxon>Gammaproteobacteria</taxon>
        <taxon>Lysobacterales</taxon>
        <taxon>Lysobacteraceae</taxon>
        <taxon>Lysobacter</taxon>
        <taxon>environmental samples</taxon>
    </lineage>
</organism>
<gene>
    <name evidence="2" type="ORF">AVDCRST_MAG71-2181</name>
</gene>
<evidence type="ECO:0000256" key="1">
    <source>
        <dbReference type="SAM" id="MobiDB-lite"/>
    </source>
</evidence>
<protein>
    <submittedName>
        <fullName evidence="2">Transcriptional regulator, LysR family</fullName>
    </submittedName>
</protein>
<name>A0A6J4LPS3_9GAMM</name>
<feature type="compositionally biased region" description="Basic residues" evidence="1">
    <location>
        <begin position="135"/>
        <end position="147"/>
    </location>
</feature>
<feature type="compositionally biased region" description="Basic residues" evidence="1">
    <location>
        <begin position="24"/>
        <end position="37"/>
    </location>
</feature>
<proteinExistence type="predicted"/>
<reference evidence="2" key="1">
    <citation type="submission" date="2020-02" db="EMBL/GenBank/DDBJ databases">
        <authorList>
            <person name="Meier V. D."/>
        </authorList>
    </citation>
    <scope>NUCLEOTIDE SEQUENCE</scope>
    <source>
        <strain evidence="2">AVDCRST_MAG71</strain>
    </source>
</reference>
<feature type="region of interest" description="Disordered" evidence="1">
    <location>
        <begin position="116"/>
        <end position="199"/>
    </location>
</feature>
<sequence length="294" mass="31838">EHPCGMAFLPGRFRGGRAPPELRPRRRGAAPHCKRGQPSRAQARIEARPPAVPASCTRRRADRRRAATRRCGKQFARRPRGRAARAESREHRPRPGAHRHAAFVYLRMADAAPAGIREGASGGAPEHRDRLRTGALRRQRPGPRHTARPGTMARRAGHAAAGRTAVPGRRAVNARRGRGVDRARRRGAAAGRRQRTPGLAGLVPRREGARHHAGRALPLHRLHRRARSRRDRAGCGACAPAHRRAVPRFGTARATAGSVDQGPLVVLRRAAVAPPAAACGTRVRRLVARAAAGL</sequence>
<feature type="compositionally biased region" description="Low complexity" evidence="1">
    <location>
        <begin position="150"/>
        <end position="171"/>
    </location>
</feature>
<evidence type="ECO:0000313" key="2">
    <source>
        <dbReference type="EMBL" id="CAA9338982.1"/>
    </source>
</evidence>
<feature type="non-terminal residue" evidence="2">
    <location>
        <position position="1"/>
    </location>
</feature>
<dbReference type="AlphaFoldDB" id="A0A6J4LPS3"/>
<feature type="compositionally biased region" description="Basic residues" evidence="1">
    <location>
        <begin position="57"/>
        <end position="83"/>
    </location>
</feature>
<feature type="non-terminal residue" evidence="2">
    <location>
        <position position="294"/>
    </location>
</feature>
<accession>A0A6J4LPS3</accession>
<feature type="region of interest" description="Disordered" evidence="1">
    <location>
        <begin position="1"/>
        <end position="99"/>
    </location>
</feature>
<feature type="compositionally biased region" description="Basic residues" evidence="1">
    <location>
        <begin position="172"/>
        <end position="195"/>
    </location>
</feature>